<organism evidence="1 2">
    <name type="scientific">Exophiala dermatitidis</name>
    <name type="common">Black yeast-like fungus</name>
    <name type="synonym">Wangiella dermatitidis</name>
    <dbReference type="NCBI Taxonomy" id="5970"/>
    <lineage>
        <taxon>Eukaryota</taxon>
        <taxon>Fungi</taxon>
        <taxon>Dikarya</taxon>
        <taxon>Ascomycota</taxon>
        <taxon>Pezizomycotina</taxon>
        <taxon>Eurotiomycetes</taxon>
        <taxon>Chaetothyriomycetidae</taxon>
        <taxon>Chaetothyriales</taxon>
        <taxon>Herpotrichiellaceae</taxon>
        <taxon>Exophiala</taxon>
    </lineage>
</organism>
<accession>A0AAN6EQ47</accession>
<protein>
    <submittedName>
        <fullName evidence="1">Uncharacterized protein</fullName>
    </submittedName>
</protein>
<reference evidence="1" key="1">
    <citation type="submission" date="2023-01" db="EMBL/GenBank/DDBJ databases">
        <title>Exophiala dermititidis isolated from Cystic Fibrosis Patient.</title>
        <authorList>
            <person name="Kurbessoian T."/>
            <person name="Crocker A."/>
            <person name="Murante D."/>
            <person name="Hogan D.A."/>
            <person name="Stajich J.E."/>
        </authorList>
    </citation>
    <scope>NUCLEOTIDE SEQUENCE</scope>
    <source>
        <strain evidence="1">Ex8</strain>
    </source>
</reference>
<name>A0AAN6EQ47_EXODE</name>
<dbReference type="AlphaFoldDB" id="A0AAN6EQ47"/>
<sequence>MPPRRKRLSSIQLPSKPAWLTIDLASCTVQYRDHPEAIQWSRDLKRKEAEGTPEKWYLQLSHDRANSGRMAMRVVGPDNQLIATVSFPDFDTSVDVYVYQETYRIEVRKHQKGTIKILEMYSFRLGVASDATTATKLFEQIRRGLSQSPLEYVRHTNVPRSLLASGHNLRATTRAHGQQGTRIVTWIIPGRPQKTVQFTGWVASAQFCRLWKWVTGEDANLAIIPANGAEQITDVVDDLPQATAAKNILPKDWGCCGHCKQGQTPSDITHIRTRRFRKEWIGCISGLECLSSSYWFHANATCAKISSGDMKKKGRLNWFCEICRTEGLRTRGNVRSNGFRGRDPR</sequence>
<gene>
    <name evidence="1" type="ORF">HRR80_006989</name>
</gene>
<evidence type="ECO:0000313" key="2">
    <source>
        <dbReference type="Proteomes" id="UP001161757"/>
    </source>
</evidence>
<comment type="caution">
    <text evidence="1">The sequence shown here is derived from an EMBL/GenBank/DDBJ whole genome shotgun (WGS) entry which is preliminary data.</text>
</comment>
<evidence type="ECO:0000313" key="1">
    <source>
        <dbReference type="EMBL" id="KAJ8989268.1"/>
    </source>
</evidence>
<dbReference type="Proteomes" id="UP001161757">
    <property type="component" value="Unassembled WGS sequence"/>
</dbReference>
<dbReference type="EMBL" id="JAJGCB010000015">
    <property type="protein sequence ID" value="KAJ8989268.1"/>
    <property type="molecule type" value="Genomic_DNA"/>
</dbReference>
<proteinExistence type="predicted"/>